<dbReference type="AlphaFoldDB" id="A0A9D1R6K8"/>
<sequence length="982" mass="111897">MKEESREESRENNSFCVVGIGASAGGLEALQDFFKELPENSGAAYVVIQHLSPDYKSIMDELLRKCTSMPVMVVEDGMEVLPDHVYLIPPKKEMTIRGNSLMLTDQGRVNHVNLAIDIFFKSLAEDCGKYAIGVVLSGAGSDGTQGSRYIKEYGGMVMVQEPSSATFNSMPVNAIQTGHADYVLEPAAMGAAIVSYMENLFHPELNKKEVQEDNELFRNILVSLKEKYGIDFSDYKEQTIRRRLERRVSIKQFRSLSDYYNFFKNSREERECLLKEFLIGVTGFFRDKDAFEYLRTHVFPDIEPQKGGYRIWSVACSTGEEAYTLAILLTDYMEKNHIDRDFKIFATDIDRDALNVASAAVYADSVASAVPAEYLQKYFTKIEGGYKVNSQIRKRIIFSVHDVLVDPPFSKLDLLVCRNLFIYLKPTVQQGLLQRFYYSLNPNGYLFMGNSESIGEMSDVFLSQSRKYKIYQKKEVPGSSALMGMRLSRDYGNFFVHNYRIREKNDERGLGIEKIVEQAFSMVMPLFVIVNEGDNIVYTGKDISRVLQIGQGVFTQNIFANLPHGLGIFVNGILRKLKSGEQEASAVCAAGFPKFPNQNVIISGYRLETAKAVFYLLTFEIKDLSDLESGVDDEERLLSGERITDLEEELRITRENLQATIEELETANEELQSTNEELVAANEELQSTNEELQSVNEELYTVNSEYQSKLDEMTHVNMDMDNLLNNVEVGALYLDDQFRIRKITPMIPRITHVMDVDVGRPISHLSLMDTYPNWKEDIQEVFRTRQPLDREISEPGGRFWLVRIRPYRTDYNAVEGIIMTFVEATELRMMKNSTFANAGLLYWQRENSQVLQWRYRTDIHLCTIYKTGGFDVEKEFTVSPEEFYESLQEDDRTHIISALKELRETDKKSCELTCRLKHTSEYGLKGWIYLQVYKLEQKEGGGTNALQGTVTSLEPAVPQEAAAQETVASQAPAVSKETKSAD</sequence>
<dbReference type="Gene3D" id="1.10.155.10">
    <property type="entry name" value="Chemotaxis receptor methyltransferase CheR, N-terminal domain"/>
    <property type="match status" value="1"/>
</dbReference>
<dbReference type="PANTHER" id="PTHR24422:SF10">
    <property type="entry name" value="CHEMOTAXIS PROTEIN METHYLTRANSFERASE 2"/>
    <property type="match status" value="1"/>
</dbReference>
<feature type="compositionally biased region" description="Low complexity" evidence="8">
    <location>
        <begin position="958"/>
        <end position="968"/>
    </location>
</feature>
<evidence type="ECO:0000256" key="8">
    <source>
        <dbReference type="SAM" id="MobiDB-lite"/>
    </source>
</evidence>
<organism evidence="11 12">
    <name type="scientific">Candidatus Acetatifactor stercoripullorum</name>
    <dbReference type="NCBI Taxonomy" id="2838414"/>
    <lineage>
        <taxon>Bacteria</taxon>
        <taxon>Bacillati</taxon>
        <taxon>Bacillota</taxon>
        <taxon>Clostridia</taxon>
        <taxon>Lachnospirales</taxon>
        <taxon>Lachnospiraceae</taxon>
        <taxon>Acetatifactor</taxon>
    </lineage>
</organism>
<dbReference type="SUPFAM" id="SSF52738">
    <property type="entry name" value="Methylesterase CheB, C-terminal domain"/>
    <property type="match status" value="1"/>
</dbReference>
<dbReference type="PROSITE" id="PS50123">
    <property type="entry name" value="CHER"/>
    <property type="match status" value="1"/>
</dbReference>
<keyword evidence="6" id="KW-0378">Hydrolase</keyword>
<dbReference type="Gene3D" id="3.40.50.150">
    <property type="entry name" value="Vaccinia Virus protein VP39"/>
    <property type="match status" value="1"/>
</dbReference>
<dbReference type="InterPro" id="IPR035965">
    <property type="entry name" value="PAS-like_dom_sf"/>
</dbReference>
<feature type="domain" description="CheB-type methylesterase" evidence="9">
    <location>
        <begin position="11"/>
        <end position="200"/>
    </location>
</feature>
<evidence type="ECO:0000313" key="12">
    <source>
        <dbReference type="Proteomes" id="UP000824265"/>
    </source>
</evidence>
<dbReference type="GO" id="GO:0032259">
    <property type="term" value="P:methylation"/>
    <property type="evidence" value="ECO:0007669"/>
    <property type="project" value="UniProtKB-KW"/>
</dbReference>
<name>A0A9D1R6K8_9FIRM</name>
<evidence type="ECO:0000313" key="11">
    <source>
        <dbReference type="EMBL" id="HIW82219.1"/>
    </source>
</evidence>
<dbReference type="InterPro" id="IPR050903">
    <property type="entry name" value="Bact_Chemotaxis_MeTrfase"/>
</dbReference>
<feature type="coiled-coil region" evidence="7">
    <location>
        <begin position="643"/>
        <end position="705"/>
    </location>
</feature>
<dbReference type="GO" id="GO:0008983">
    <property type="term" value="F:protein-glutamate O-methyltransferase activity"/>
    <property type="evidence" value="ECO:0007669"/>
    <property type="project" value="UniProtKB-EC"/>
</dbReference>
<protein>
    <recommendedName>
        <fullName evidence="2">protein-glutamate O-methyltransferase</fullName>
        <ecNumber evidence="2">2.1.1.80</ecNumber>
    </recommendedName>
</protein>
<dbReference type="Pfam" id="PF13596">
    <property type="entry name" value="PAS_10"/>
    <property type="match status" value="1"/>
</dbReference>
<feature type="active site" evidence="6">
    <location>
        <position position="23"/>
    </location>
</feature>
<dbReference type="InterPro" id="IPR000673">
    <property type="entry name" value="Sig_transdc_resp-reg_Me-estase"/>
</dbReference>
<dbReference type="Pfam" id="PF01339">
    <property type="entry name" value="CheB_methylest"/>
    <property type="match status" value="1"/>
</dbReference>
<evidence type="ECO:0000256" key="4">
    <source>
        <dbReference type="ARBA" id="ARBA00022679"/>
    </source>
</evidence>
<dbReference type="Pfam" id="PF01739">
    <property type="entry name" value="CheR"/>
    <property type="match status" value="1"/>
</dbReference>
<evidence type="ECO:0000256" key="3">
    <source>
        <dbReference type="ARBA" id="ARBA00022603"/>
    </source>
</evidence>
<dbReference type="InterPro" id="IPR022641">
    <property type="entry name" value="CheR_N"/>
</dbReference>
<proteinExistence type="predicted"/>
<gene>
    <name evidence="11" type="ORF">H9742_12010</name>
</gene>
<feature type="domain" description="CheR-type methyltransferase" evidence="10">
    <location>
        <begin position="205"/>
        <end position="475"/>
    </location>
</feature>
<keyword evidence="3" id="KW-0489">Methyltransferase</keyword>
<dbReference type="InterPro" id="IPR029063">
    <property type="entry name" value="SAM-dependent_MTases_sf"/>
</dbReference>
<dbReference type="SUPFAM" id="SSF55785">
    <property type="entry name" value="PYP-like sensor domain (PAS domain)"/>
    <property type="match status" value="1"/>
</dbReference>
<dbReference type="GO" id="GO:0006935">
    <property type="term" value="P:chemotaxis"/>
    <property type="evidence" value="ECO:0007669"/>
    <property type="project" value="UniProtKB-UniRule"/>
</dbReference>
<dbReference type="CDD" id="cd16434">
    <property type="entry name" value="CheB-CheR_fusion"/>
    <property type="match status" value="1"/>
</dbReference>
<keyword evidence="7" id="KW-0175">Coiled coil</keyword>
<dbReference type="PANTHER" id="PTHR24422">
    <property type="entry name" value="CHEMOTAXIS PROTEIN METHYLTRANSFERASE"/>
    <property type="match status" value="1"/>
</dbReference>
<dbReference type="SMART" id="SM00138">
    <property type="entry name" value="MeTrc"/>
    <property type="match status" value="1"/>
</dbReference>
<dbReference type="SUPFAM" id="SSF53335">
    <property type="entry name" value="S-adenosyl-L-methionine-dependent methyltransferases"/>
    <property type="match status" value="1"/>
</dbReference>
<dbReference type="Gene3D" id="3.30.450.20">
    <property type="entry name" value="PAS domain"/>
    <property type="match status" value="1"/>
</dbReference>
<comment type="caution">
    <text evidence="11">The sequence shown here is derived from an EMBL/GenBank/DDBJ whole genome shotgun (WGS) entry which is preliminary data.</text>
</comment>
<comment type="catalytic activity">
    <reaction evidence="1">
        <text>L-glutamyl-[protein] + S-adenosyl-L-methionine = [protein]-L-glutamate 5-O-methyl ester + S-adenosyl-L-homocysteine</text>
        <dbReference type="Rhea" id="RHEA:24452"/>
        <dbReference type="Rhea" id="RHEA-COMP:10208"/>
        <dbReference type="Rhea" id="RHEA-COMP:10311"/>
        <dbReference type="ChEBI" id="CHEBI:29973"/>
        <dbReference type="ChEBI" id="CHEBI:57856"/>
        <dbReference type="ChEBI" id="CHEBI:59789"/>
        <dbReference type="ChEBI" id="CHEBI:82795"/>
        <dbReference type="EC" id="2.1.1.80"/>
    </reaction>
</comment>
<evidence type="ECO:0000256" key="6">
    <source>
        <dbReference type="PROSITE-ProRule" id="PRU00050"/>
    </source>
</evidence>
<evidence type="ECO:0000259" key="10">
    <source>
        <dbReference type="PROSITE" id="PS50123"/>
    </source>
</evidence>
<feature type="active site" evidence="6">
    <location>
        <position position="142"/>
    </location>
</feature>
<keyword evidence="5" id="KW-0949">S-adenosyl-L-methionine</keyword>
<feature type="active site" evidence="6">
    <location>
        <position position="50"/>
    </location>
</feature>
<dbReference type="GO" id="GO:0000156">
    <property type="term" value="F:phosphorelay response regulator activity"/>
    <property type="evidence" value="ECO:0007669"/>
    <property type="project" value="InterPro"/>
</dbReference>
<dbReference type="InterPro" id="IPR022642">
    <property type="entry name" value="CheR_C"/>
</dbReference>
<keyword evidence="4" id="KW-0808">Transferase</keyword>
<dbReference type="Gene3D" id="3.40.50.180">
    <property type="entry name" value="Methylesterase CheB, C-terminal domain"/>
    <property type="match status" value="1"/>
</dbReference>
<dbReference type="InterPro" id="IPR035909">
    <property type="entry name" value="CheB_C"/>
</dbReference>
<dbReference type="EMBL" id="DXGH01000066">
    <property type="protein sequence ID" value="HIW82219.1"/>
    <property type="molecule type" value="Genomic_DNA"/>
</dbReference>
<dbReference type="EC" id="2.1.1.80" evidence="2"/>
<dbReference type="InterPro" id="IPR036804">
    <property type="entry name" value="CheR_N_sf"/>
</dbReference>
<dbReference type="PRINTS" id="PR00996">
    <property type="entry name" value="CHERMTFRASE"/>
</dbReference>
<evidence type="ECO:0000256" key="2">
    <source>
        <dbReference type="ARBA" id="ARBA00012534"/>
    </source>
</evidence>
<reference evidence="11" key="1">
    <citation type="journal article" date="2021" name="PeerJ">
        <title>Extensive microbial diversity within the chicken gut microbiome revealed by metagenomics and culture.</title>
        <authorList>
            <person name="Gilroy R."/>
            <person name="Ravi A."/>
            <person name="Getino M."/>
            <person name="Pursley I."/>
            <person name="Horton D.L."/>
            <person name="Alikhan N.F."/>
            <person name="Baker D."/>
            <person name="Gharbi K."/>
            <person name="Hall N."/>
            <person name="Watson M."/>
            <person name="Adriaenssens E.M."/>
            <person name="Foster-Nyarko E."/>
            <person name="Jarju S."/>
            <person name="Secka A."/>
            <person name="Antonio M."/>
            <person name="Oren A."/>
            <person name="Chaudhuri R.R."/>
            <person name="La Ragione R."/>
            <person name="Hildebrand F."/>
            <person name="Pallen M.J."/>
        </authorList>
    </citation>
    <scope>NUCLEOTIDE SEQUENCE</scope>
    <source>
        <strain evidence="11">CHK195-6426</strain>
    </source>
</reference>
<accession>A0A9D1R6K8</accession>
<reference evidence="11" key="2">
    <citation type="submission" date="2021-04" db="EMBL/GenBank/DDBJ databases">
        <authorList>
            <person name="Gilroy R."/>
        </authorList>
    </citation>
    <scope>NUCLEOTIDE SEQUENCE</scope>
    <source>
        <strain evidence="11">CHK195-6426</strain>
    </source>
</reference>
<dbReference type="GO" id="GO:0005737">
    <property type="term" value="C:cytoplasm"/>
    <property type="evidence" value="ECO:0007669"/>
    <property type="project" value="InterPro"/>
</dbReference>
<dbReference type="GO" id="GO:0008984">
    <property type="term" value="F:protein-glutamate methylesterase activity"/>
    <property type="evidence" value="ECO:0007669"/>
    <property type="project" value="InterPro"/>
</dbReference>
<keyword evidence="6" id="KW-0145">Chemotaxis</keyword>
<evidence type="ECO:0000256" key="7">
    <source>
        <dbReference type="SAM" id="Coils"/>
    </source>
</evidence>
<dbReference type="Pfam" id="PF03705">
    <property type="entry name" value="CheR_N"/>
    <property type="match status" value="1"/>
</dbReference>
<dbReference type="SUPFAM" id="SSF47757">
    <property type="entry name" value="Chemotaxis receptor methyltransferase CheR, N-terminal domain"/>
    <property type="match status" value="1"/>
</dbReference>
<feature type="region of interest" description="Disordered" evidence="8">
    <location>
        <begin position="958"/>
        <end position="982"/>
    </location>
</feature>
<evidence type="ECO:0000256" key="1">
    <source>
        <dbReference type="ARBA" id="ARBA00001541"/>
    </source>
</evidence>
<evidence type="ECO:0000256" key="5">
    <source>
        <dbReference type="ARBA" id="ARBA00022691"/>
    </source>
</evidence>
<evidence type="ECO:0000259" key="9">
    <source>
        <dbReference type="PROSITE" id="PS50122"/>
    </source>
</evidence>
<dbReference type="InterPro" id="IPR000780">
    <property type="entry name" value="CheR_MeTrfase"/>
</dbReference>
<dbReference type="Proteomes" id="UP000824265">
    <property type="component" value="Unassembled WGS sequence"/>
</dbReference>
<dbReference type="PROSITE" id="PS50122">
    <property type="entry name" value="CHEB"/>
    <property type="match status" value="1"/>
</dbReference>